<dbReference type="InterPro" id="IPR023393">
    <property type="entry name" value="START-like_dom_sf"/>
</dbReference>
<organism evidence="4 5">
    <name type="scientific">Rhizobium mesosinicum</name>
    <dbReference type="NCBI Taxonomy" id="335017"/>
    <lineage>
        <taxon>Bacteria</taxon>
        <taxon>Pseudomonadati</taxon>
        <taxon>Pseudomonadota</taxon>
        <taxon>Alphaproteobacteria</taxon>
        <taxon>Hyphomicrobiales</taxon>
        <taxon>Rhizobiaceae</taxon>
        <taxon>Rhizobium/Agrobacterium group</taxon>
        <taxon>Rhizobium</taxon>
    </lineage>
</organism>
<evidence type="ECO:0000259" key="3">
    <source>
        <dbReference type="Pfam" id="PF08327"/>
    </source>
</evidence>
<comment type="caution">
    <text evidence="4">The sequence shown here is derived from an EMBL/GenBank/DDBJ whole genome shotgun (WGS) entry which is preliminary data.</text>
</comment>
<dbReference type="Gene3D" id="3.30.530.20">
    <property type="match status" value="1"/>
</dbReference>
<evidence type="ECO:0000256" key="2">
    <source>
        <dbReference type="SAM" id="MobiDB-lite"/>
    </source>
</evidence>
<dbReference type="Proteomes" id="UP000717752">
    <property type="component" value="Unassembled WGS sequence"/>
</dbReference>
<gene>
    <name evidence="4" type="ORF">JNB85_11850</name>
</gene>
<dbReference type="RefSeq" id="WP_220334552.1">
    <property type="nucleotide sequence ID" value="NZ_JAEUAK010000004.1"/>
</dbReference>
<protein>
    <submittedName>
        <fullName evidence="4">SRPBCC domain-containing protein</fullName>
    </submittedName>
</protein>
<dbReference type="Pfam" id="PF08327">
    <property type="entry name" value="AHSA1"/>
    <property type="match status" value="1"/>
</dbReference>
<name>A0ABS7GTX5_9HYPH</name>
<sequence length="165" mass="18668">MPAANTIKLHVAHSYRAPPATVYDAWLNPEIARRFLFATDDGHVIRADIDPRVGGRFIIVDRRPTGDAFHHGVFLELKRPKRIVFCFSVEEHDHNCDRVEIDIEPLGSGSRLTLTHEMCAEWAEYEEKTRQGWTHIVEGLDRELELSADSKRSNPETGHSAGATV</sequence>
<keyword evidence="5" id="KW-1185">Reference proteome</keyword>
<evidence type="ECO:0000313" key="4">
    <source>
        <dbReference type="EMBL" id="MBW9053112.1"/>
    </source>
</evidence>
<dbReference type="InterPro" id="IPR013538">
    <property type="entry name" value="ASHA1/2-like_C"/>
</dbReference>
<feature type="region of interest" description="Disordered" evidence="2">
    <location>
        <begin position="146"/>
        <end position="165"/>
    </location>
</feature>
<dbReference type="EMBL" id="JAEUAK010000004">
    <property type="protein sequence ID" value="MBW9053112.1"/>
    <property type="molecule type" value="Genomic_DNA"/>
</dbReference>
<feature type="domain" description="Activator of Hsp90 ATPase homologue 1/2-like C-terminal" evidence="3">
    <location>
        <begin position="16"/>
        <end position="145"/>
    </location>
</feature>
<evidence type="ECO:0000256" key="1">
    <source>
        <dbReference type="ARBA" id="ARBA00006817"/>
    </source>
</evidence>
<proteinExistence type="inferred from homology"/>
<reference evidence="4 5" key="1">
    <citation type="journal article" date="2021" name="MBio">
        <title>Poor Competitiveness of Bradyrhizobium in Pigeon Pea Root Colonization in Indian Soils.</title>
        <authorList>
            <person name="Chalasani D."/>
            <person name="Basu A."/>
            <person name="Pullabhotla S.V.S.R.N."/>
            <person name="Jorrin B."/>
            <person name="Neal A.L."/>
            <person name="Poole P.S."/>
            <person name="Podile A.R."/>
            <person name="Tkacz A."/>
        </authorList>
    </citation>
    <scope>NUCLEOTIDE SEQUENCE [LARGE SCALE GENOMIC DNA]</scope>
    <source>
        <strain evidence="4 5">HU56</strain>
    </source>
</reference>
<evidence type="ECO:0000313" key="5">
    <source>
        <dbReference type="Proteomes" id="UP000717752"/>
    </source>
</evidence>
<dbReference type="SUPFAM" id="SSF55961">
    <property type="entry name" value="Bet v1-like"/>
    <property type="match status" value="1"/>
</dbReference>
<comment type="similarity">
    <text evidence="1">Belongs to the AHA1 family.</text>
</comment>
<dbReference type="CDD" id="cd07814">
    <property type="entry name" value="SRPBCC_CalC_Aha1-like"/>
    <property type="match status" value="1"/>
</dbReference>
<accession>A0ABS7GTX5</accession>